<dbReference type="EMBL" id="NSJV01000319">
    <property type="protein sequence ID" value="PAU47887.1"/>
    <property type="molecule type" value="Genomic_DNA"/>
</dbReference>
<feature type="domain" description="DUF317" evidence="1">
    <location>
        <begin position="140"/>
        <end position="198"/>
    </location>
</feature>
<keyword evidence="3" id="KW-1185">Reference proteome</keyword>
<evidence type="ECO:0000313" key="3">
    <source>
        <dbReference type="Proteomes" id="UP000218944"/>
    </source>
</evidence>
<sequence length="245" mass="26622">MKALAPDDKVLVSPRHLAGAGLDHLADAIGPLIHLFGWQTEHNAASGHVALDSPEGSMFVDFTPSRTDGVWWTIAHHEPFWKVECTRQTPIEAVAAVTQCLPQLLGDRRHADRIPLTTSSLADIAAQNHWAASLEGRLFTSPDGHCTLRRAPDTEIAWSVEHSVHGGFGTYWSTRFTADAPPAAVTQFFAHLATSAPAEREFREIPFLARDLGYALITPARGAAANPHIHHAVARAAPTHTARHC</sequence>
<evidence type="ECO:0000313" key="2">
    <source>
        <dbReference type="EMBL" id="PAU47887.1"/>
    </source>
</evidence>
<dbReference type="RefSeq" id="WP_095581711.1">
    <property type="nucleotide sequence ID" value="NZ_JAJQQS010000010.1"/>
</dbReference>
<feature type="domain" description="DUF317" evidence="1">
    <location>
        <begin position="53"/>
        <end position="101"/>
    </location>
</feature>
<proteinExistence type="predicted"/>
<name>A0A2A2D8W1_9ACTN</name>
<dbReference type="InterPro" id="IPR005523">
    <property type="entry name" value="DUF317_SPDY"/>
</dbReference>
<dbReference type="Pfam" id="PF03771">
    <property type="entry name" value="SPDY"/>
    <property type="match status" value="2"/>
</dbReference>
<accession>A0A2A2D8W1</accession>
<dbReference type="AlphaFoldDB" id="A0A2A2D8W1"/>
<dbReference type="Proteomes" id="UP000218944">
    <property type="component" value="Unassembled WGS sequence"/>
</dbReference>
<organism evidence="2 3">
    <name type="scientific">Streptomyces albireticuli</name>
    <dbReference type="NCBI Taxonomy" id="1940"/>
    <lineage>
        <taxon>Bacteria</taxon>
        <taxon>Bacillati</taxon>
        <taxon>Actinomycetota</taxon>
        <taxon>Actinomycetes</taxon>
        <taxon>Kitasatosporales</taxon>
        <taxon>Streptomycetaceae</taxon>
        <taxon>Streptomyces</taxon>
    </lineage>
</organism>
<evidence type="ECO:0000259" key="1">
    <source>
        <dbReference type="Pfam" id="PF03771"/>
    </source>
</evidence>
<protein>
    <recommendedName>
        <fullName evidence="1">DUF317 domain-containing protein</fullName>
    </recommendedName>
</protein>
<reference evidence="2 3" key="1">
    <citation type="submission" date="2017-08" db="EMBL/GenBank/DDBJ databases">
        <title>Genome sequence of Streptomyces albireticuli NRRL B-1670.</title>
        <authorList>
            <person name="Graham D.E."/>
            <person name="Mahan K.M."/>
            <person name="Klingeman D.M."/>
            <person name="Hettich R.L."/>
            <person name="Parry R.J."/>
            <person name="Spain J.C."/>
        </authorList>
    </citation>
    <scope>NUCLEOTIDE SEQUENCE [LARGE SCALE GENOMIC DNA]</scope>
    <source>
        <strain evidence="2 3">NRRL B-1670</strain>
    </source>
</reference>
<comment type="caution">
    <text evidence="2">The sequence shown here is derived from an EMBL/GenBank/DDBJ whole genome shotgun (WGS) entry which is preliminary data.</text>
</comment>
<gene>
    <name evidence="2" type="ORF">CK936_16370</name>
</gene>